<gene>
    <name evidence="1" type="ORF">LIQ08_16970</name>
</gene>
<name>A0AAJ1EWQ3_MEDGN</name>
<proteinExistence type="predicted"/>
<comment type="caution">
    <text evidence="1">The sequence shown here is derived from an EMBL/GenBank/DDBJ whole genome shotgun (WGS) entry which is preliminary data.</text>
</comment>
<reference evidence="1" key="1">
    <citation type="submission" date="2021-10" db="EMBL/GenBank/DDBJ databases">
        <title>Collection of gut derived symbiotic bacterial strains cultured from healthy donors.</title>
        <authorList>
            <person name="Lin H."/>
            <person name="Littmann E."/>
            <person name="Claire K."/>
            <person name="Pamer E."/>
        </authorList>
    </citation>
    <scope>NUCLEOTIDE SEQUENCE</scope>
    <source>
        <strain evidence="1">MSK.23.18</strain>
    </source>
</reference>
<protein>
    <submittedName>
        <fullName evidence="1">Uncharacterized protein</fullName>
    </submittedName>
</protein>
<dbReference type="Proteomes" id="UP001297370">
    <property type="component" value="Unassembled WGS sequence"/>
</dbReference>
<sequence>MKELVFESIDCCEKNEKILWDNWNLQSDLKNTYSYCVKCNNKEIMKISIITENEKSIVLEIGLVKLIKSIIYFPRLCDIVLKKNPDLYMIVTYITKGDIIGGYVFKHAGFVQSVIWRDYIKMDNKKYDIIVYTKKREM</sequence>
<dbReference type="EMBL" id="JAJBOM010000036">
    <property type="protein sequence ID" value="MCB5620823.1"/>
    <property type="molecule type" value="Genomic_DNA"/>
</dbReference>
<organism evidence="1 2">
    <name type="scientific">Mediterraneibacter gnavus</name>
    <name type="common">Ruminococcus gnavus</name>
    <dbReference type="NCBI Taxonomy" id="33038"/>
    <lineage>
        <taxon>Bacteria</taxon>
        <taxon>Bacillati</taxon>
        <taxon>Bacillota</taxon>
        <taxon>Clostridia</taxon>
        <taxon>Lachnospirales</taxon>
        <taxon>Lachnospiraceae</taxon>
        <taxon>Mediterraneibacter</taxon>
    </lineage>
</organism>
<evidence type="ECO:0000313" key="2">
    <source>
        <dbReference type="Proteomes" id="UP001297370"/>
    </source>
</evidence>
<evidence type="ECO:0000313" key="1">
    <source>
        <dbReference type="EMBL" id="MCB5620823.1"/>
    </source>
</evidence>
<dbReference type="RefSeq" id="WP_173867678.1">
    <property type="nucleotide sequence ID" value="NZ_JAAIQY010000037.1"/>
</dbReference>
<accession>A0AAJ1EWQ3</accession>
<dbReference type="AlphaFoldDB" id="A0AAJ1EWQ3"/>